<reference evidence="1 2" key="2">
    <citation type="submission" date="2016-03" db="EMBL/GenBank/DDBJ databases">
        <title>New uncultured bacterium of the family Gallionellaceae from acid mine drainage: description and reconstruction of genome based on metagenomic analysis of microbial community.</title>
        <authorList>
            <person name="Kadnikov V."/>
            <person name="Ivasenko D."/>
            <person name="Beletsky A."/>
            <person name="Mardanov A."/>
            <person name="Danilova E."/>
            <person name="Pimenov N."/>
            <person name="Karnachuk O."/>
            <person name="Ravin N."/>
        </authorList>
    </citation>
    <scope>NUCLEOTIDE SEQUENCE [LARGE SCALE GENOMIC DNA]</scope>
    <source>
        <strain evidence="1">ShG14-8</strain>
    </source>
</reference>
<evidence type="ECO:0000313" key="2">
    <source>
        <dbReference type="Proteomes" id="UP000070578"/>
    </source>
</evidence>
<proteinExistence type="predicted"/>
<reference evidence="1 2" key="1">
    <citation type="submission" date="2016-02" db="EMBL/GenBank/DDBJ databases">
        <authorList>
            <person name="Wen L."/>
            <person name="He K."/>
            <person name="Yang H."/>
        </authorList>
    </citation>
    <scope>NUCLEOTIDE SEQUENCE [LARGE SCALE GENOMIC DNA]</scope>
    <source>
        <strain evidence="1">ShG14-8</strain>
    </source>
</reference>
<dbReference type="AlphaFoldDB" id="A0A139BRN2"/>
<dbReference type="Proteomes" id="UP000070578">
    <property type="component" value="Unassembled WGS sequence"/>
</dbReference>
<name>A0A139BRN2_9PROT</name>
<organism evidence="1 2">
    <name type="scientific">Candidatus Gallionella acididurans</name>
    <dbReference type="NCBI Taxonomy" id="1796491"/>
    <lineage>
        <taxon>Bacteria</taxon>
        <taxon>Pseudomonadati</taxon>
        <taxon>Pseudomonadota</taxon>
        <taxon>Betaproteobacteria</taxon>
        <taxon>Nitrosomonadales</taxon>
        <taxon>Gallionellaceae</taxon>
        <taxon>Gallionella</taxon>
    </lineage>
</organism>
<sequence length="107" mass="12039">MKTCYRYENGTFVDAQSPFDATIGSWNTAIADAGYRPQLQVPTVNDHDYPVATIYRHIDGNDVPEYLVAIWGEDSEIALLVVDDFIHLMPTLTAIEPLTRYSTNLSE</sequence>
<comment type="caution">
    <text evidence="1">The sequence shown here is derived from an EMBL/GenBank/DDBJ whole genome shotgun (WGS) entry which is preliminary data.</text>
</comment>
<protein>
    <submittedName>
        <fullName evidence="1">Uncharacterized protein</fullName>
    </submittedName>
</protein>
<accession>A0A139BRN2</accession>
<evidence type="ECO:0000313" key="1">
    <source>
        <dbReference type="EMBL" id="KXS31664.1"/>
    </source>
</evidence>
<dbReference type="EMBL" id="LSLI01000063">
    <property type="protein sequence ID" value="KXS31664.1"/>
    <property type="molecule type" value="Genomic_DNA"/>
</dbReference>
<gene>
    <name evidence="1" type="ORF">AWT59_2223</name>
</gene>